<evidence type="ECO:0000256" key="1">
    <source>
        <dbReference type="ARBA" id="ARBA00004651"/>
    </source>
</evidence>
<dbReference type="AlphaFoldDB" id="A0A523UU69"/>
<dbReference type="Pfam" id="PF12704">
    <property type="entry name" value="MacB_PCD"/>
    <property type="match status" value="1"/>
</dbReference>
<feature type="transmembrane region" description="Helical" evidence="8">
    <location>
        <begin position="269"/>
        <end position="295"/>
    </location>
</feature>
<keyword evidence="7 8" id="KW-0472">Membrane</keyword>
<feature type="transmembrane region" description="Helical" evidence="8">
    <location>
        <begin position="316"/>
        <end position="344"/>
    </location>
</feature>
<comment type="subcellular location">
    <subcellularLocation>
        <location evidence="1">Cell membrane</location>
        <topology evidence="1">Multi-pass membrane protein</topology>
    </subcellularLocation>
</comment>
<evidence type="ECO:0000256" key="2">
    <source>
        <dbReference type="ARBA" id="ARBA00005236"/>
    </source>
</evidence>
<sequence length="405" mass="44132">MSFQFFIAKRYLKSTGSVFLSTITVFSIGGIFVGVAAILAVLSSMNGFREDLKEKIVGTNAHVAILKYFNEPIEDYAELLPEVVQFKHVVSAAPFIYTKAMISMGSYVDGVVVRGLDPELEKSTANVSRDIVDGDFELGGDPPGVVLGIDLASNIRAHVGDTVTLASPFGATVTPVGVFPKMMQLRVAGLFDAGMYEYNTGLVYMSLSTAQEFLNTKDAVTGIELRLDDVYQAPQVGRHIANQLGYPYRTTNWIDLNRNLFAALKLEKVFMFVILTLIVIVAAFNIVSTLIMMVIKKTREIGILKSMGATARTIMGIFMLDGLIIGVTGTALGALGGFLISWLLGKYRFISLPPDVYFLDTLPVHMEVSDFVVVCLAGIGISFLATIYPALRASKLTPVEAIRYE</sequence>
<dbReference type="PANTHER" id="PTHR30489">
    <property type="entry name" value="LIPOPROTEIN-RELEASING SYSTEM TRANSMEMBRANE PROTEIN LOLE"/>
    <property type="match status" value="1"/>
</dbReference>
<gene>
    <name evidence="11" type="ORF">E3J62_06090</name>
</gene>
<keyword evidence="3" id="KW-0813">Transport</keyword>
<dbReference type="InterPro" id="IPR025857">
    <property type="entry name" value="MacB_PCD"/>
</dbReference>
<accession>A0A523UU69</accession>
<dbReference type="GO" id="GO:0098797">
    <property type="term" value="C:plasma membrane protein complex"/>
    <property type="evidence" value="ECO:0007669"/>
    <property type="project" value="TreeGrafter"/>
</dbReference>
<evidence type="ECO:0000256" key="5">
    <source>
        <dbReference type="ARBA" id="ARBA00022692"/>
    </source>
</evidence>
<dbReference type="EMBL" id="SOJN01000074">
    <property type="protein sequence ID" value="TET45899.1"/>
    <property type="molecule type" value="Genomic_DNA"/>
</dbReference>
<keyword evidence="11" id="KW-0449">Lipoprotein</keyword>
<dbReference type="PANTHER" id="PTHR30489:SF0">
    <property type="entry name" value="LIPOPROTEIN-RELEASING SYSTEM TRANSMEMBRANE PROTEIN LOLE"/>
    <property type="match status" value="1"/>
</dbReference>
<keyword evidence="5 8" id="KW-0812">Transmembrane</keyword>
<name>A0A523UU69_UNCT6</name>
<dbReference type="InterPro" id="IPR003838">
    <property type="entry name" value="ABC3_permease_C"/>
</dbReference>
<feature type="domain" description="ABC3 transporter permease C-terminal" evidence="9">
    <location>
        <begin position="273"/>
        <end position="398"/>
    </location>
</feature>
<proteinExistence type="inferred from homology"/>
<evidence type="ECO:0000256" key="8">
    <source>
        <dbReference type="SAM" id="Phobius"/>
    </source>
</evidence>
<dbReference type="Pfam" id="PF02687">
    <property type="entry name" value="FtsX"/>
    <property type="match status" value="1"/>
</dbReference>
<evidence type="ECO:0000256" key="3">
    <source>
        <dbReference type="ARBA" id="ARBA00022448"/>
    </source>
</evidence>
<reference evidence="11 12" key="1">
    <citation type="submission" date="2019-03" db="EMBL/GenBank/DDBJ databases">
        <title>Metabolic potential of uncultured bacteria and archaea associated with petroleum seepage in deep-sea sediments.</title>
        <authorList>
            <person name="Dong X."/>
            <person name="Hubert C."/>
        </authorList>
    </citation>
    <scope>NUCLEOTIDE SEQUENCE [LARGE SCALE GENOMIC DNA]</scope>
    <source>
        <strain evidence="11">E44_bin18</strain>
    </source>
</reference>
<evidence type="ECO:0000259" key="10">
    <source>
        <dbReference type="Pfam" id="PF12704"/>
    </source>
</evidence>
<dbReference type="Proteomes" id="UP000315525">
    <property type="component" value="Unassembled WGS sequence"/>
</dbReference>
<protein>
    <submittedName>
        <fullName evidence="11">Lipoprotein-releasing ABC transporter permease subunit</fullName>
    </submittedName>
</protein>
<organism evidence="11 12">
    <name type="scientific">candidate division TA06 bacterium</name>
    <dbReference type="NCBI Taxonomy" id="2250710"/>
    <lineage>
        <taxon>Bacteria</taxon>
        <taxon>Bacteria division TA06</taxon>
    </lineage>
</organism>
<dbReference type="InterPro" id="IPR011925">
    <property type="entry name" value="LolCE_TM"/>
</dbReference>
<evidence type="ECO:0000259" key="9">
    <source>
        <dbReference type="Pfam" id="PF02687"/>
    </source>
</evidence>
<evidence type="ECO:0000256" key="7">
    <source>
        <dbReference type="ARBA" id="ARBA00023136"/>
    </source>
</evidence>
<feature type="transmembrane region" description="Helical" evidence="8">
    <location>
        <begin position="371"/>
        <end position="391"/>
    </location>
</feature>
<evidence type="ECO:0000313" key="11">
    <source>
        <dbReference type="EMBL" id="TET45899.1"/>
    </source>
</evidence>
<feature type="transmembrane region" description="Helical" evidence="8">
    <location>
        <begin position="18"/>
        <end position="42"/>
    </location>
</feature>
<keyword evidence="6 8" id="KW-1133">Transmembrane helix</keyword>
<keyword evidence="4" id="KW-1003">Cell membrane</keyword>
<evidence type="ECO:0000256" key="6">
    <source>
        <dbReference type="ARBA" id="ARBA00022989"/>
    </source>
</evidence>
<dbReference type="NCBIfam" id="TIGR02212">
    <property type="entry name" value="lolCE"/>
    <property type="match status" value="1"/>
</dbReference>
<dbReference type="GO" id="GO:0042953">
    <property type="term" value="P:lipoprotein transport"/>
    <property type="evidence" value="ECO:0007669"/>
    <property type="project" value="InterPro"/>
</dbReference>
<dbReference type="InterPro" id="IPR051447">
    <property type="entry name" value="Lipoprotein-release_system"/>
</dbReference>
<comment type="caution">
    <text evidence="11">The sequence shown here is derived from an EMBL/GenBank/DDBJ whole genome shotgun (WGS) entry which is preliminary data.</text>
</comment>
<dbReference type="GO" id="GO:0044874">
    <property type="term" value="P:lipoprotein localization to outer membrane"/>
    <property type="evidence" value="ECO:0007669"/>
    <property type="project" value="TreeGrafter"/>
</dbReference>
<evidence type="ECO:0000256" key="4">
    <source>
        <dbReference type="ARBA" id="ARBA00022475"/>
    </source>
</evidence>
<feature type="domain" description="MacB-like periplasmic core" evidence="10">
    <location>
        <begin position="24"/>
        <end position="241"/>
    </location>
</feature>
<comment type="similarity">
    <text evidence="2">Belongs to the ABC-4 integral membrane protein family. LolC/E subfamily.</text>
</comment>
<evidence type="ECO:0000313" key="12">
    <source>
        <dbReference type="Proteomes" id="UP000315525"/>
    </source>
</evidence>